<dbReference type="AlphaFoldDB" id="W6UM15"/>
<comment type="caution">
    <text evidence="1">The sequence shown here is derived from an EMBL/GenBank/DDBJ whole genome shotgun (WGS) entry which is preliminary data.</text>
</comment>
<name>W6UM15_ECHGR</name>
<dbReference type="GeneID" id="36346328"/>
<evidence type="ECO:0000313" key="2">
    <source>
        <dbReference type="Proteomes" id="UP000019149"/>
    </source>
</evidence>
<protein>
    <submittedName>
        <fullName evidence="1">Uncharacterized protein</fullName>
    </submittedName>
</protein>
<dbReference type="KEGG" id="egl:EGR_10613"/>
<sequence length="67" mass="7333">MIAVSILHALLWIDDGSEDTAMVAANSLSTAEIAMNINKILFPHFGIINTIDDKIVTSSQCCLHYKL</sequence>
<keyword evidence="2" id="KW-1185">Reference proteome</keyword>
<gene>
    <name evidence="1" type="ORF">EGR_10613</name>
</gene>
<proteinExistence type="predicted"/>
<evidence type="ECO:0000313" key="1">
    <source>
        <dbReference type="EMBL" id="EUB54529.1"/>
    </source>
</evidence>
<organism evidence="1 2">
    <name type="scientific">Echinococcus granulosus</name>
    <name type="common">Hydatid tapeworm</name>
    <dbReference type="NCBI Taxonomy" id="6210"/>
    <lineage>
        <taxon>Eukaryota</taxon>
        <taxon>Metazoa</taxon>
        <taxon>Spiralia</taxon>
        <taxon>Lophotrochozoa</taxon>
        <taxon>Platyhelminthes</taxon>
        <taxon>Cestoda</taxon>
        <taxon>Eucestoda</taxon>
        <taxon>Cyclophyllidea</taxon>
        <taxon>Taeniidae</taxon>
        <taxon>Echinococcus</taxon>
        <taxon>Echinococcus granulosus group</taxon>
    </lineage>
</organism>
<dbReference type="EMBL" id="APAU02000241">
    <property type="protein sequence ID" value="EUB54529.1"/>
    <property type="molecule type" value="Genomic_DNA"/>
</dbReference>
<dbReference type="CTD" id="36346328"/>
<dbReference type="RefSeq" id="XP_024345725.1">
    <property type="nucleotide sequence ID" value="XM_024499862.1"/>
</dbReference>
<accession>W6UM15</accession>
<dbReference type="Proteomes" id="UP000019149">
    <property type="component" value="Unassembled WGS sequence"/>
</dbReference>
<reference evidence="1 2" key="1">
    <citation type="journal article" date="2013" name="Nat. Genet.">
        <title>The genome of the hydatid tapeworm Echinococcus granulosus.</title>
        <authorList>
            <person name="Zheng H."/>
            <person name="Zhang W."/>
            <person name="Zhang L."/>
            <person name="Zhang Z."/>
            <person name="Li J."/>
            <person name="Lu G."/>
            <person name="Zhu Y."/>
            <person name="Wang Y."/>
            <person name="Huang Y."/>
            <person name="Liu J."/>
            <person name="Kang H."/>
            <person name="Chen J."/>
            <person name="Wang L."/>
            <person name="Chen A."/>
            <person name="Yu S."/>
            <person name="Gao Z."/>
            <person name="Jin L."/>
            <person name="Gu W."/>
            <person name="Wang Z."/>
            <person name="Zhao L."/>
            <person name="Shi B."/>
            <person name="Wen H."/>
            <person name="Lin R."/>
            <person name="Jones M.K."/>
            <person name="Brejova B."/>
            <person name="Vinar T."/>
            <person name="Zhao G."/>
            <person name="McManus D.P."/>
            <person name="Chen Z."/>
            <person name="Zhou Y."/>
            <person name="Wang S."/>
        </authorList>
    </citation>
    <scope>NUCLEOTIDE SEQUENCE [LARGE SCALE GENOMIC DNA]</scope>
</reference>